<comment type="cofactor">
    <cofactor evidence="1 6">
        <name>FAD</name>
        <dbReference type="ChEBI" id="CHEBI:57692"/>
    </cofactor>
</comment>
<dbReference type="GO" id="GO:0071949">
    <property type="term" value="F:FAD binding"/>
    <property type="evidence" value="ECO:0007669"/>
    <property type="project" value="InterPro"/>
</dbReference>
<feature type="binding site" evidence="6">
    <location>
        <begin position="45"/>
        <end position="47"/>
    </location>
    <ligand>
        <name>FAD</name>
        <dbReference type="ChEBI" id="CHEBI:57692"/>
    </ligand>
</feature>
<dbReference type="PANTHER" id="PTHR11530:SF17">
    <property type="entry name" value="RE49860P"/>
    <property type="match status" value="1"/>
</dbReference>
<keyword evidence="3" id="KW-0285">Flavoprotein</keyword>
<dbReference type="SUPFAM" id="SSF54373">
    <property type="entry name" value="FAD-linked reductases, C-terminal domain"/>
    <property type="match status" value="1"/>
</dbReference>
<evidence type="ECO:0000256" key="4">
    <source>
        <dbReference type="ARBA" id="ARBA00022827"/>
    </source>
</evidence>
<evidence type="ECO:0000256" key="2">
    <source>
        <dbReference type="ARBA" id="ARBA00006730"/>
    </source>
</evidence>
<dbReference type="PANTHER" id="PTHR11530">
    <property type="entry name" value="D-AMINO ACID OXIDASE"/>
    <property type="match status" value="1"/>
</dbReference>
<dbReference type="SUPFAM" id="SSF51971">
    <property type="entry name" value="Nucleotide-binding domain"/>
    <property type="match status" value="1"/>
</dbReference>
<dbReference type="EMBL" id="GEBQ01008897">
    <property type="protein sequence ID" value="JAT31080.1"/>
    <property type="molecule type" value="Transcribed_RNA"/>
</dbReference>
<dbReference type="PROSITE" id="PS00677">
    <property type="entry name" value="DAO"/>
    <property type="match status" value="1"/>
</dbReference>
<evidence type="ECO:0000259" key="8">
    <source>
        <dbReference type="Pfam" id="PF01266"/>
    </source>
</evidence>
<feature type="domain" description="FAD dependent oxidoreductase" evidence="8">
    <location>
        <begin position="3"/>
        <end position="313"/>
    </location>
</feature>
<keyword evidence="7" id="KW-0732">Signal</keyword>
<feature type="binding site" evidence="6">
    <location>
        <position position="179"/>
    </location>
    <ligand>
        <name>FAD</name>
        <dbReference type="ChEBI" id="CHEBI:57692"/>
    </ligand>
</feature>
<feature type="binding site" evidence="6">
    <location>
        <begin position="298"/>
        <end position="303"/>
    </location>
    <ligand>
        <name>FAD</name>
        <dbReference type="ChEBI" id="CHEBI:57692"/>
    </ligand>
</feature>
<dbReference type="GO" id="GO:0019478">
    <property type="term" value="P:D-amino acid catabolic process"/>
    <property type="evidence" value="ECO:0007669"/>
    <property type="project" value="TreeGrafter"/>
</dbReference>
<dbReference type="InterPro" id="IPR006076">
    <property type="entry name" value="FAD-dep_OxRdtase"/>
</dbReference>
<comment type="similarity">
    <text evidence="2">Belongs to the DAMOX/DASOX family.</text>
</comment>
<proteinExistence type="inferred from homology"/>
<dbReference type="GO" id="GO:0005737">
    <property type="term" value="C:cytoplasm"/>
    <property type="evidence" value="ECO:0007669"/>
    <property type="project" value="TreeGrafter"/>
</dbReference>
<accession>A0A1B6M584</accession>
<name>A0A1B6M584_9HEMI</name>
<feature type="binding site" evidence="6">
    <location>
        <begin position="40"/>
        <end position="41"/>
    </location>
    <ligand>
        <name>FAD</name>
        <dbReference type="ChEBI" id="CHEBI:57692"/>
    </ligand>
</feature>
<feature type="chain" id="PRO_5008587983" description="FAD dependent oxidoreductase domain-containing protein" evidence="7">
    <location>
        <begin position="17"/>
        <end position="322"/>
    </location>
</feature>
<evidence type="ECO:0000256" key="5">
    <source>
        <dbReference type="ARBA" id="ARBA00023002"/>
    </source>
</evidence>
<feature type="binding site" evidence="6">
    <location>
        <position position="299"/>
    </location>
    <ligand>
        <name>D-dopa</name>
        <dbReference type="ChEBI" id="CHEBI:149689"/>
    </ligand>
</feature>
<evidence type="ECO:0000256" key="6">
    <source>
        <dbReference type="PIRSR" id="PIRSR000189-1"/>
    </source>
</evidence>
<keyword evidence="5" id="KW-0560">Oxidoreductase</keyword>
<dbReference type="GO" id="GO:0003884">
    <property type="term" value="F:D-amino-acid oxidase activity"/>
    <property type="evidence" value="ECO:0007669"/>
    <property type="project" value="InterPro"/>
</dbReference>
<feature type="signal peptide" evidence="7">
    <location>
        <begin position="1"/>
        <end position="16"/>
    </location>
</feature>
<dbReference type="Gene3D" id="3.30.9.10">
    <property type="entry name" value="D-Amino Acid Oxidase, subunit A, domain 2"/>
    <property type="match status" value="1"/>
</dbReference>
<evidence type="ECO:0000256" key="7">
    <source>
        <dbReference type="SAM" id="SignalP"/>
    </source>
</evidence>
<keyword evidence="4 6" id="KW-0274">FAD</keyword>
<feature type="binding site" evidence="6">
    <location>
        <position position="273"/>
    </location>
    <ligand>
        <name>D-dopa</name>
        <dbReference type="ChEBI" id="CHEBI:149689"/>
    </ligand>
</feature>
<dbReference type="AlphaFoldDB" id="A0A1B6M584"/>
<feature type="binding site" evidence="6">
    <location>
        <position position="217"/>
    </location>
    <ligand>
        <name>D-dopa</name>
        <dbReference type="ChEBI" id="CHEBI:149689"/>
    </ligand>
</feature>
<protein>
    <recommendedName>
        <fullName evidence="8">FAD dependent oxidoreductase domain-containing protein</fullName>
    </recommendedName>
</protein>
<dbReference type="Gene3D" id="3.40.50.720">
    <property type="entry name" value="NAD(P)-binding Rossmann-like Domain"/>
    <property type="match status" value="1"/>
</dbReference>
<evidence type="ECO:0000313" key="9">
    <source>
        <dbReference type="EMBL" id="JAT31080.1"/>
    </source>
</evidence>
<dbReference type="PIRSF" id="PIRSF000189">
    <property type="entry name" value="D-aa_oxidase"/>
    <property type="match status" value="1"/>
</dbReference>
<organism evidence="9">
    <name type="scientific">Graphocephala atropunctata</name>
    <dbReference type="NCBI Taxonomy" id="36148"/>
    <lineage>
        <taxon>Eukaryota</taxon>
        <taxon>Metazoa</taxon>
        <taxon>Ecdysozoa</taxon>
        <taxon>Arthropoda</taxon>
        <taxon>Hexapoda</taxon>
        <taxon>Insecta</taxon>
        <taxon>Pterygota</taxon>
        <taxon>Neoptera</taxon>
        <taxon>Paraneoptera</taxon>
        <taxon>Hemiptera</taxon>
        <taxon>Auchenorrhyncha</taxon>
        <taxon>Membracoidea</taxon>
        <taxon>Cicadellidae</taxon>
        <taxon>Cicadellinae</taxon>
        <taxon>Cicadellini</taxon>
        <taxon>Graphocephala</taxon>
    </lineage>
</organism>
<gene>
    <name evidence="9" type="ORF">g.4230</name>
</gene>
<dbReference type="InterPro" id="IPR006181">
    <property type="entry name" value="D-amino_acid_oxidase_CS"/>
</dbReference>
<evidence type="ECO:0000256" key="1">
    <source>
        <dbReference type="ARBA" id="ARBA00001974"/>
    </source>
</evidence>
<dbReference type="InterPro" id="IPR023209">
    <property type="entry name" value="DAO"/>
</dbReference>
<sequence>MSVVVVGAGIVGLTTAAHIQDLLPSVKVTVIADKFNTETTSDGAAGLFYPASNFKGPTPSSAKDWMRYSYKYYENLLNEECGVHELSGLVASYDSQEYVENELLVGVASEYRPATPQEMQKYRGDWKYGTFIQTLLIRCRTFLPWIIERIKSKGGQIIKKTVKDFSELKDQYDVVVNCTGLQSKYLCSDDDVAPIRGQIIKVKAPNIDQFLMSEGVYIIPNGDGLVSLGGISQYGNWNLSVSAPDSEYIRKRCFAATPELESAPVAWEWAGLRPFRETVRVETEQRDGLKLVHNYGHGGYGVTSGPGTARDAANFVKQLLQA</sequence>
<feature type="binding site" evidence="6">
    <location>
        <position position="162"/>
    </location>
    <ligand>
        <name>FAD</name>
        <dbReference type="ChEBI" id="CHEBI:57692"/>
    </ligand>
</feature>
<reference evidence="9" key="1">
    <citation type="submission" date="2015-11" db="EMBL/GenBank/DDBJ databases">
        <title>De novo transcriptome assembly of four potential Pierce s Disease insect vectors from Arizona vineyards.</title>
        <authorList>
            <person name="Tassone E.E."/>
        </authorList>
    </citation>
    <scope>NUCLEOTIDE SEQUENCE</scope>
</reference>
<dbReference type="Pfam" id="PF01266">
    <property type="entry name" value="DAO"/>
    <property type="match status" value="1"/>
</dbReference>
<evidence type="ECO:0000256" key="3">
    <source>
        <dbReference type="ARBA" id="ARBA00022630"/>
    </source>
</evidence>